<gene>
    <name evidence="2" type="ORF">HU200_061156</name>
</gene>
<keyword evidence="1" id="KW-0812">Transmembrane</keyword>
<protein>
    <submittedName>
        <fullName evidence="2">Uncharacterized protein</fullName>
    </submittedName>
</protein>
<dbReference type="Proteomes" id="UP000636709">
    <property type="component" value="Unassembled WGS sequence"/>
</dbReference>
<keyword evidence="1" id="KW-1133">Transmembrane helix</keyword>
<organism evidence="2 3">
    <name type="scientific">Digitaria exilis</name>
    <dbReference type="NCBI Taxonomy" id="1010633"/>
    <lineage>
        <taxon>Eukaryota</taxon>
        <taxon>Viridiplantae</taxon>
        <taxon>Streptophyta</taxon>
        <taxon>Embryophyta</taxon>
        <taxon>Tracheophyta</taxon>
        <taxon>Spermatophyta</taxon>
        <taxon>Magnoliopsida</taxon>
        <taxon>Liliopsida</taxon>
        <taxon>Poales</taxon>
        <taxon>Poaceae</taxon>
        <taxon>PACMAD clade</taxon>
        <taxon>Panicoideae</taxon>
        <taxon>Panicodae</taxon>
        <taxon>Paniceae</taxon>
        <taxon>Anthephorinae</taxon>
        <taxon>Digitaria</taxon>
    </lineage>
</organism>
<name>A0A835AD23_9POAL</name>
<keyword evidence="1" id="KW-0472">Membrane</keyword>
<comment type="caution">
    <text evidence="2">The sequence shown here is derived from an EMBL/GenBank/DDBJ whole genome shotgun (WGS) entry which is preliminary data.</text>
</comment>
<reference evidence="2" key="1">
    <citation type="submission" date="2020-07" db="EMBL/GenBank/DDBJ databases">
        <title>Genome sequence and genetic diversity analysis of an under-domesticated orphan crop, white fonio (Digitaria exilis).</title>
        <authorList>
            <person name="Bennetzen J.L."/>
            <person name="Chen S."/>
            <person name="Ma X."/>
            <person name="Wang X."/>
            <person name="Yssel A.E.J."/>
            <person name="Chaluvadi S.R."/>
            <person name="Johnson M."/>
            <person name="Gangashetty P."/>
            <person name="Hamidou F."/>
            <person name="Sanogo M.D."/>
            <person name="Zwaenepoel A."/>
            <person name="Wallace J."/>
            <person name="Van De Peer Y."/>
            <person name="Van Deynze A."/>
        </authorList>
    </citation>
    <scope>NUCLEOTIDE SEQUENCE</scope>
    <source>
        <tissue evidence="2">Leaves</tissue>
    </source>
</reference>
<dbReference type="EMBL" id="JACEFO010002588">
    <property type="protein sequence ID" value="KAF8655414.1"/>
    <property type="molecule type" value="Genomic_DNA"/>
</dbReference>
<evidence type="ECO:0000313" key="3">
    <source>
        <dbReference type="Proteomes" id="UP000636709"/>
    </source>
</evidence>
<accession>A0A835AD23</accession>
<dbReference type="AlphaFoldDB" id="A0A835AD23"/>
<keyword evidence="3" id="KW-1185">Reference proteome</keyword>
<proteinExistence type="predicted"/>
<evidence type="ECO:0000313" key="2">
    <source>
        <dbReference type="EMBL" id="KAF8655414.1"/>
    </source>
</evidence>
<feature type="transmembrane region" description="Helical" evidence="1">
    <location>
        <begin position="34"/>
        <end position="52"/>
    </location>
</feature>
<evidence type="ECO:0000256" key="1">
    <source>
        <dbReference type="SAM" id="Phobius"/>
    </source>
</evidence>
<sequence length="130" mass="15230">MQKQLVGIHLLLLLLHLLLHLLQLIWKEVTLNKAITMILVALVQIPLLHVLVAKRSQVHIMNTMKLNLLHPTKKGREKVKWEIALRIMWNSNGDGQAILWKLWKKRKSALKTLRSRSVLRKSGWHGWHNI</sequence>